<evidence type="ECO:0000313" key="2">
    <source>
        <dbReference type="EMBL" id="GCE16618.1"/>
    </source>
</evidence>
<keyword evidence="3" id="KW-1185">Reference proteome</keyword>
<feature type="domain" description="XdhC- CoxI" evidence="1">
    <location>
        <begin position="13"/>
        <end position="73"/>
    </location>
</feature>
<organism evidence="2 3">
    <name type="scientific">Dictyobacter kobayashii</name>
    <dbReference type="NCBI Taxonomy" id="2014872"/>
    <lineage>
        <taxon>Bacteria</taxon>
        <taxon>Bacillati</taxon>
        <taxon>Chloroflexota</taxon>
        <taxon>Ktedonobacteria</taxon>
        <taxon>Ktedonobacterales</taxon>
        <taxon>Dictyobacteraceae</taxon>
        <taxon>Dictyobacter</taxon>
    </lineage>
</organism>
<proteinExistence type="predicted"/>
<dbReference type="RefSeq" id="WP_218031671.1">
    <property type="nucleotide sequence ID" value="NZ_BIFS01000001.1"/>
</dbReference>
<sequence>MGKLYEEFRDRIEQERGIAIATVVRGAAHVGTKLLIYPDASSQGTLGSPQLDQQVIGDAMRAIWSGVASTHTYNLEPDSQAIEVFIEGFPHRQN</sequence>
<dbReference type="Proteomes" id="UP000287188">
    <property type="component" value="Unassembled WGS sequence"/>
</dbReference>
<evidence type="ECO:0000313" key="3">
    <source>
        <dbReference type="Proteomes" id="UP000287188"/>
    </source>
</evidence>
<evidence type="ECO:0000259" key="1">
    <source>
        <dbReference type="Pfam" id="PF02625"/>
    </source>
</evidence>
<dbReference type="InterPro" id="IPR003777">
    <property type="entry name" value="XdhC_CoxI"/>
</dbReference>
<dbReference type="AlphaFoldDB" id="A0A402AC15"/>
<protein>
    <recommendedName>
        <fullName evidence="1">XdhC- CoxI domain-containing protein</fullName>
    </recommendedName>
</protein>
<comment type="caution">
    <text evidence="2">The sequence shown here is derived from an EMBL/GenBank/DDBJ whole genome shotgun (WGS) entry which is preliminary data.</text>
</comment>
<dbReference type="EMBL" id="BIFS01000001">
    <property type="protein sequence ID" value="GCE16618.1"/>
    <property type="molecule type" value="Genomic_DNA"/>
</dbReference>
<accession>A0A402AC15</accession>
<name>A0A402AC15_9CHLR</name>
<reference evidence="3" key="1">
    <citation type="submission" date="2018-12" db="EMBL/GenBank/DDBJ databases">
        <title>Tengunoibacter tsumagoiensis gen. nov., sp. nov., Dictyobacter kobayashii sp. nov., D. alpinus sp. nov., and D. joshuensis sp. nov. and description of Dictyobacteraceae fam. nov. within the order Ktedonobacterales isolated from Tengu-no-mugimeshi.</title>
        <authorList>
            <person name="Wang C.M."/>
            <person name="Zheng Y."/>
            <person name="Sakai Y."/>
            <person name="Toyoda A."/>
            <person name="Minakuchi Y."/>
            <person name="Abe K."/>
            <person name="Yokota A."/>
            <person name="Yabe S."/>
        </authorList>
    </citation>
    <scope>NUCLEOTIDE SEQUENCE [LARGE SCALE GENOMIC DNA]</scope>
    <source>
        <strain evidence="3">Uno11</strain>
    </source>
</reference>
<dbReference type="Pfam" id="PF02625">
    <property type="entry name" value="XdhC_CoxI"/>
    <property type="match status" value="1"/>
</dbReference>
<gene>
    <name evidence="2" type="ORF">KDK_04180</name>
</gene>